<organism evidence="8 9">
    <name type="scientific">Propioniferax innocua</name>
    <dbReference type="NCBI Taxonomy" id="1753"/>
    <lineage>
        <taxon>Bacteria</taxon>
        <taxon>Bacillati</taxon>
        <taxon>Actinomycetota</taxon>
        <taxon>Actinomycetes</taxon>
        <taxon>Propionibacteriales</taxon>
        <taxon>Propionibacteriaceae</taxon>
        <taxon>Propioniferax</taxon>
    </lineage>
</organism>
<dbReference type="GO" id="GO:0004467">
    <property type="term" value="F:long-chain fatty acid-CoA ligase activity"/>
    <property type="evidence" value="ECO:0007669"/>
    <property type="project" value="TreeGrafter"/>
</dbReference>
<sequence>MTPTGTGTERLTSEEHDHIEARESSLGALFQSRITQTPHADAFLHPSADDTWLSMTWGEAGEIVYDVAAALLRLGIEREERVGIASNTRLEWILADLAIMCAGGATTTVYPTTSHSDVAFIIDDSGTRCAFLEDAEQLTKLREHDALYQNLRAVVLFDGSDPDERVYTWNEFRDMGRRHREEDPSCVGDTIAGSRPEDLSTLIYTSGTTGQPKGVELTHDAWTYLAAAVRRRELMVRDDVHYLWLPLSHVFGKALIAIHVETGCVTAVDGRIERIVDGLGEVRPTVMCGAPRIFEKVRNKVMMTSNSGVKKHIAGWAFGVGEKTIPHRLAGRPLPPLLKAQYAVAQKLVFSKLQERLGGRMRFMVSGSAKLNADVQRWFLAAGLKVIEGYGMTETAAVSFVDTPESPNPGTVGAVVPGSQVRIADDGEVLVKGPAVMRGYHNRTDLDAEVFSDGWFHTGDIGRLDEAGRLMITDRKKDLIKTSGGKYVAPQKVEGAVVAACPYISQVIIHGEQRKYVTALLTLDPEAISAWAAEQPDTALASLTPAELATHPAVIAMVQEHIDRANEELERWETIKRFAILEKELSLEDGHVTPSLKIKRRTVEAAHRALIDSLYDEEA</sequence>
<dbReference type="AlphaFoldDB" id="A0A542ZRI7"/>
<dbReference type="OrthoDB" id="9803968at2"/>
<dbReference type="PANTHER" id="PTHR43272">
    <property type="entry name" value="LONG-CHAIN-FATTY-ACID--COA LIGASE"/>
    <property type="match status" value="1"/>
</dbReference>
<keyword evidence="2" id="KW-0436">Ligase</keyword>
<evidence type="ECO:0000256" key="1">
    <source>
        <dbReference type="ARBA" id="ARBA00006432"/>
    </source>
</evidence>
<keyword evidence="3" id="KW-0276">Fatty acid metabolism</keyword>
<keyword evidence="6" id="KW-0175">Coiled coil</keyword>
<dbReference type="InterPro" id="IPR042099">
    <property type="entry name" value="ANL_N_sf"/>
</dbReference>
<evidence type="ECO:0000256" key="2">
    <source>
        <dbReference type="ARBA" id="ARBA00022598"/>
    </source>
</evidence>
<dbReference type="PANTHER" id="PTHR43272:SF32">
    <property type="entry name" value="AMP-DEPENDENT SYNTHETASE_LIGASE DOMAIN-CONTAINING PROTEIN"/>
    <property type="match status" value="1"/>
</dbReference>
<evidence type="ECO:0000313" key="8">
    <source>
        <dbReference type="EMBL" id="TQL62973.1"/>
    </source>
</evidence>
<accession>A0A542ZRI7</accession>
<evidence type="ECO:0000256" key="4">
    <source>
        <dbReference type="ARBA" id="ARBA00023098"/>
    </source>
</evidence>
<comment type="similarity">
    <text evidence="1">Belongs to the ATP-dependent AMP-binding enzyme family.</text>
</comment>
<evidence type="ECO:0000256" key="3">
    <source>
        <dbReference type="ARBA" id="ARBA00022832"/>
    </source>
</evidence>
<protein>
    <recommendedName>
        <fullName evidence="5">Acyl-CoA synthetase</fullName>
    </recommendedName>
</protein>
<dbReference type="RefSeq" id="WP_142092748.1">
    <property type="nucleotide sequence ID" value="NZ_BAAAMD010000001.1"/>
</dbReference>
<feature type="coiled-coil region" evidence="6">
    <location>
        <begin position="555"/>
        <end position="582"/>
    </location>
</feature>
<dbReference type="Pfam" id="PF00501">
    <property type="entry name" value="AMP-binding"/>
    <property type="match status" value="1"/>
</dbReference>
<gene>
    <name evidence="8" type="ORF">FB460_0767</name>
</gene>
<dbReference type="SUPFAM" id="SSF56801">
    <property type="entry name" value="Acetyl-CoA synthetase-like"/>
    <property type="match status" value="1"/>
</dbReference>
<dbReference type="PROSITE" id="PS00455">
    <property type="entry name" value="AMP_BINDING"/>
    <property type="match status" value="1"/>
</dbReference>
<dbReference type="InterPro" id="IPR000873">
    <property type="entry name" value="AMP-dep_synth/lig_dom"/>
</dbReference>
<keyword evidence="9" id="KW-1185">Reference proteome</keyword>
<dbReference type="Gene3D" id="3.40.50.12780">
    <property type="entry name" value="N-terminal domain of ligase-like"/>
    <property type="match status" value="1"/>
</dbReference>
<evidence type="ECO:0000256" key="5">
    <source>
        <dbReference type="ARBA" id="ARBA00032875"/>
    </source>
</evidence>
<name>A0A542ZRI7_9ACTN</name>
<dbReference type="Pfam" id="PF23562">
    <property type="entry name" value="AMP-binding_C_3"/>
    <property type="match status" value="1"/>
</dbReference>
<evidence type="ECO:0000313" key="9">
    <source>
        <dbReference type="Proteomes" id="UP000316196"/>
    </source>
</evidence>
<keyword evidence="4" id="KW-0443">Lipid metabolism</keyword>
<evidence type="ECO:0000256" key="6">
    <source>
        <dbReference type="SAM" id="Coils"/>
    </source>
</evidence>
<reference evidence="8 9" key="1">
    <citation type="submission" date="2019-06" db="EMBL/GenBank/DDBJ databases">
        <title>Sequencing the genomes of 1000 actinobacteria strains.</title>
        <authorList>
            <person name="Klenk H.-P."/>
        </authorList>
    </citation>
    <scope>NUCLEOTIDE SEQUENCE [LARGE SCALE GENOMIC DNA]</scope>
    <source>
        <strain evidence="8 9">DSM 8251</strain>
    </source>
</reference>
<dbReference type="EMBL" id="VFOR01000001">
    <property type="protein sequence ID" value="TQL62973.1"/>
    <property type="molecule type" value="Genomic_DNA"/>
</dbReference>
<dbReference type="CDD" id="cd05907">
    <property type="entry name" value="VL_LC_FACS_like"/>
    <property type="match status" value="1"/>
</dbReference>
<evidence type="ECO:0000259" key="7">
    <source>
        <dbReference type="Pfam" id="PF00501"/>
    </source>
</evidence>
<dbReference type="GO" id="GO:0016020">
    <property type="term" value="C:membrane"/>
    <property type="evidence" value="ECO:0007669"/>
    <property type="project" value="TreeGrafter"/>
</dbReference>
<comment type="caution">
    <text evidence="8">The sequence shown here is derived from an EMBL/GenBank/DDBJ whole genome shotgun (WGS) entry which is preliminary data.</text>
</comment>
<dbReference type="Proteomes" id="UP000316196">
    <property type="component" value="Unassembled WGS sequence"/>
</dbReference>
<feature type="domain" description="AMP-dependent synthetase/ligase" evidence="7">
    <location>
        <begin position="30"/>
        <end position="441"/>
    </location>
</feature>
<dbReference type="InterPro" id="IPR020845">
    <property type="entry name" value="AMP-binding_CS"/>
</dbReference>
<proteinExistence type="inferred from homology"/>